<dbReference type="HOGENOM" id="CLU_2389278_0_0_1"/>
<dbReference type="AlphaFoldDB" id="A0A0D3D5B3"/>
<sequence length="94" mass="10802">MNPRSPRVRVDGPWLSSPDLVVVMLSSVVNVALFFLVFISALHLEFLSLLSAPCSRLRRAQPRVKLLPRQESAVLCSPRGLKLRRRRSKLHRRF</sequence>
<keyword evidence="1" id="KW-0472">Membrane</keyword>
<keyword evidence="1" id="KW-0812">Transmembrane</keyword>
<reference evidence="2 3" key="1">
    <citation type="journal article" date="2014" name="Genome Biol.">
        <title>Transcriptome and methylome profiling reveals relics of genome dominance in the mesopolyploid Brassica oleracea.</title>
        <authorList>
            <person name="Parkin I.A."/>
            <person name="Koh C."/>
            <person name="Tang H."/>
            <person name="Robinson S.J."/>
            <person name="Kagale S."/>
            <person name="Clarke W.E."/>
            <person name="Town C.D."/>
            <person name="Nixon J."/>
            <person name="Krishnakumar V."/>
            <person name="Bidwell S.L."/>
            <person name="Denoeud F."/>
            <person name="Belcram H."/>
            <person name="Links M.G."/>
            <person name="Just J."/>
            <person name="Clarke C."/>
            <person name="Bender T."/>
            <person name="Huebert T."/>
            <person name="Mason A.S."/>
            <person name="Pires J.C."/>
            <person name="Barker G."/>
            <person name="Moore J."/>
            <person name="Walley P.G."/>
            <person name="Manoli S."/>
            <person name="Batley J."/>
            <person name="Edwards D."/>
            <person name="Nelson M.N."/>
            <person name="Wang X."/>
            <person name="Paterson A.H."/>
            <person name="King G."/>
            <person name="Bancroft I."/>
            <person name="Chalhoub B."/>
            <person name="Sharpe A.G."/>
        </authorList>
    </citation>
    <scope>NUCLEOTIDE SEQUENCE</scope>
    <source>
        <strain evidence="2 3">cv. TO1000</strain>
    </source>
</reference>
<protein>
    <submittedName>
        <fullName evidence="2">Uncharacterized protein</fullName>
    </submittedName>
</protein>
<feature type="transmembrane region" description="Helical" evidence="1">
    <location>
        <begin position="20"/>
        <end position="50"/>
    </location>
</feature>
<dbReference type="EnsemblPlants" id="Bo7g038950.1">
    <property type="protein sequence ID" value="Bo7g038950.1"/>
    <property type="gene ID" value="Bo7g038950"/>
</dbReference>
<proteinExistence type="predicted"/>
<evidence type="ECO:0000313" key="2">
    <source>
        <dbReference type="EnsemblPlants" id="Bo7g038950.1"/>
    </source>
</evidence>
<reference evidence="2" key="2">
    <citation type="submission" date="2015-03" db="UniProtKB">
        <authorList>
            <consortium name="EnsemblPlants"/>
        </authorList>
    </citation>
    <scope>IDENTIFICATION</scope>
</reference>
<evidence type="ECO:0000313" key="3">
    <source>
        <dbReference type="Proteomes" id="UP000032141"/>
    </source>
</evidence>
<dbReference type="Proteomes" id="UP000032141">
    <property type="component" value="Chromosome C7"/>
</dbReference>
<accession>A0A0D3D5B3</accession>
<dbReference type="Gramene" id="Bo7g038950.1">
    <property type="protein sequence ID" value="Bo7g038950.1"/>
    <property type="gene ID" value="Bo7g038950"/>
</dbReference>
<organism evidence="2 3">
    <name type="scientific">Brassica oleracea var. oleracea</name>
    <dbReference type="NCBI Taxonomy" id="109376"/>
    <lineage>
        <taxon>Eukaryota</taxon>
        <taxon>Viridiplantae</taxon>
        <taxon>Streptophyta</taxon>
        <taxon>Embryophyta</taxon>
        <taxon>Tracheophyta</taxon>
        <taxon>Spermatophyta</taxon>
        <taxon>Magnoliopsida</taxon>
        <taxon>eudicotyledons</taxon>
        <taxon>Gunneridae</taxon>
        <taxon>Pentapetalae</taxon>
        <taxon>rosids</taxon>
        <taxon>malvids</taxon>
        <taxon>Brassicales</taxon>
        <taxon>Brassicaceae</taxon>
        <taxon>Brassiceae</taxon>
        <taxon>Brassica</taxon>
    </lineage>
</organism>
<name>A0A0D3D5B3_BRAOL</name>
<keyword evidence="3" id="KW-1185">Reference proteome</keyword>
<evidence type="ECO:0000256" key="1">
    <source>
        <dbReference type="SAM" id="Phobius"/>
    </source>
</evidence>
<keyword evidence="1" id="KW-1133">Transmembrane helix</keyword>